<dbReference type="RefSeq" id="WP_106562142.1">
    <property type="nucleotide sequence ID" value="NZ_PYAU01000001.1"/>
</dbReference>
<keyword evidence="4" id="KW-0503">Monooxygenase</keyword>
<reference evidence="3 5" key="1">
    <citation type="submission" date="2018-03" db="EMBL/GenBank/DDBJ databases">
        <title>Genomic Encyclopedia of Archaeal and Bacterial Type Strains, Phase II (KMG-II): from individual species to whole genera.</title>
        <authorList>
            <person name="Goeker M."/>
        </authorList>
    </citation>
    <scope>NUCLEOTIDE SEQUENCE [LARGE SCALE GENOMIC DNA]</scope>
    <source>
        <strain evidence="3 5">DSM 21548</strain>
    </source>
</reference>
<dbReference type="PANTHER" id="PTHR40057:SF1">
    <property type="entry name" value="SLR1162 PROTEIN"/>
    <property type="match status" value="1"/>
</dbReference>
<evidence type="ECO:0000259" key="2">
    <source>
        <dbReference type="Pfam" id="PF03992"/>
    </source>
</evidence>
<feature type="domain" description="ABM" evidence="2">
    <location>
        <begin position="4"/>
        <end position="75"/>
    </location>
</feature>
<reference evidence="4 6" key="2">
    <citation type="submission" date="2018-12" db="EMBL/GenBank/DDBJ databases">
        <authorList>
            <person name="hu s."/>
            <person name="Xu Y."/>
            <person name="Xu B."/>
            <person name="Li F."/>
        </authorList>
    </citation>
    <scope>NUCLEOTIDE SEQUENCE [LARGE SCALE GENOMIC DNA]</scope>
    <source>
        <strain evidence="4 6">KSW2-17</strain>
    </source>
</reference>
<dbReference type="InterPro" id="IPR007138">
    <property type="entry name" value="ABM_dom"/>
</dbReference>
<keyword evidence="6" id="KW-1185">Reference proteome</keyword>
<feature type="transmembrane region" description="Helical" evidence="1">
    <location>
        <begin position="168"/>
        <end position="188"/>
    </location>
</feature>
<protein>
    <submittedName>
        <fullName evidence="4">Antibiotic biosynthesis monooxygenase</fullName>
    </submittedName>
</protein>
<organism evidence="3 5">
    <name type="scientific">Labedella gwakjiensis</name>
    <dbReference type="NCBI Taxonomy" id="390269"/>
    <lineage>
        <taxon>Bacteria</taxon>
        <taxon>Bacillati</taxon>
        <taxon>Actinomycetota</taxon>
        <taxon>Actinomycetes</taxon>
        <taxon>Micrococcales</taxon>
        <taxon>Microbacteriaceae</taxon>
        <taxon>Labedella</taxon>
    </lineage>
</organism>
<evidence type="ECO:0000313" key="6">
    <source>
        <dbReference type="Proteomes" id="UP000268291"/>
    </source>
</evidence>
<dbReference type="GO" id="GO:0004497">
    <property type="term" value="F:monooxygenase activity"/>
    <property type="evidence" value="ECO:0007669"/>
    <property type="project" value="UniProtKB-KW"/>
</dbReference>
<dbReference type="EMBL" id="PYAU01000001">
    <property type="protein sequence ID" value="PSL36926.1"/>
    <property type="molecule type" value="Genomic_DNA"/>
</dbReference>
<dbReference type="SUPFAM" id="SSF54909">
    <property type="entry name" value="Dimeric alpha+beta barrel"/>
    <property type="match status" value="1"/>
</dbReference>
<evidence type="ECO:0000313" key="5">
    <source>
        <dbReference type="Proteomes" id="UP000241203"/>
    </source>
</evidence>
<dbReference type="Proteomes" id="UP000268291">
    <property type="component" value="Unassembled WGS sequence"/>
</dbReference>
<dbReference type="InterPro" id="IPR011008">
    <property type="entry name" value="Dimeric_a/b-barrel"/>
</dbReference>
<evidence type="ECO:0000256" key="1">
    <source>
        <dbReference type="SAM" id="Phobius"/>
    </source>
</evidence>
<accession>A0A2P8GSI4</accession>
<dbReference type="PANTHER" id="PTHR40057">
    <property type="entry name" value="SLR1162 PROTEIN"/>
    <property type="match status" value="1"/>
</dbReference>
<dbReference type="InterPro" id="IPR038762">
    <property type="entry name" value="ABM_predict"/>
</dbReference>
<keyword evidence="1" id="KW-0472">Membrane</keyword>
<evidence type="ECO:0000313" key="4">
    <source>
        <dbReference type="EMBL" id="RUQ81767.1"/>
    </source>
</evidence>
<sequence length="203" mass="22828">MAQPITVSIERAVDPARITEATAWVQAGIQLANKHPGFLGSGWVRAGDDSWTWHMLYRFTDESTLTAWEGSPERQWWLSTGRDFATESRVERRTGIEGWFDQPVGRTVEVGAPDTGSTATPPTGAVSTVPSVPPRWKQAVSIWLGFFPVNLAFSLLVLFLPWWEDVAVLWRVLITTLVLTPIMTFWVLPAVTRLIRPWLQASR</sequence>
<feature type="transmembrane region" description="Helical" evidence="1">
    <location>
        <begin position="140"/>
        <end position="162"/>
    </location>
</feature>
<keyword evidence="4" id="KW-0560">Oxidoreductase</keyword>
<dbReference type="OrthoDB" id="6986893at2"/>
<dbReference type="Gene3D" id="3.30.70.100">
    <property type="match status" value="1"/>
</dbReference>
<gene>
    <name evidence="3" type="ORF">CLV49_0528</name>
    <name evidence="4" type="ORF">ELQ93_17875</name>
</gene>
<proteinExistence type="predicted"/>
<dbReference type="AlphaFoldDB" id="A0A2P8GSI4"/>
<keyword evidence="1" id="KW-0812">Transmembrane</keyword>
<name>A0A2P8GSI4_9MICO</name>
<dbReference type="Proteomes" id="UP000241203">
    <property type="component" value="Unassembled WGS sequence"/>
</dbReference>
<keyword evidence="1" id="KW-1133">Transmembrane helix</keyword>
<dbReference type="EMBL" id="RZGY01000006">
    <property type="protein sequence ID" value="RUQ81767.1"/>
    <property type="molecule type" value="Genomic_DNA"/>
</dbReference>
<evidence type="ECO:0000313" key="3">
    <source>
        <dbReference type="EMBL" id="PSL36926.1"/>
    </source>
</evidence>
<dbReference type="Pfam" id="PF03992">
    <property type="entry name" value="ABM"/>
    <property type="match status" value="1"/>
</dbReference>
<comment type="caution">
    <text evidence="3">The sequence shown here is derived from an EMBL/GenBank/DDBJ whole genome shotgun (WGS) entry which is preliminary data.</text>
</comment>